<dbReference type="EMBL" id="SRPY01000262">
    <property type="protein sequence ID" value="KAG5926500.1"/>
    <property type="molecule type" value="Genomic_DNA"/>
</dbReference>
<organism evidence="2 3">
    <name type="scientific">Claviceps africana</name>
    <dbReference type="NCBI Taxonomy" id="83212"/>
    <lineage>
        <taxon>Eukaryota</taxon>
        <taxon>Fungi</taxon>
        <taxon>Dikarya</taxon>
        <taxon>Ascomycota</taxon>
        <taxon>Pezizomycotina</taxon>
        <taxon>Sordariomycetes</taxon>
        <taxon>Hypocreomycetidae</taxon>
        <taxon>Hypocreales</taxon>
        <taxon>Clavicipitaceae</taxon>
        <taxon>Claviceps</taxon>
    </lineage>
</organism>
<feature type="chain" id="PRO_5035462158" evidence="1">
    <location>
        <begin position="19"/>
        <end position="81"/>
    </location>
</feature>
<reference evidence="2" key="1">
    <citation type="journal article" date="2020" name="bioRxiv">
        <title>Whole genome comparisons of ergot fungi reveals the divergence and evolution of species within the genus Claviceps are the result of varying mechanisms driving genome evolution and host range expansion.</title>
        <authorList>
            <person name="Wyka S.A."/>
            <person name="Mondo S.J."/>
            <person name="Liu M."/>
            <person name="Dettman J."/>
            <person name="Nalam V."/>
            <person name="Broders K.D."/>
        </authorList>
    </citation>
    <scope>NUCLEOTIDE SEQUENCE</scope>
    <source>
        <strain evidence="2">CCC 489</strain>
    </source>
</reference>
<dbReference type="OrthoDB" id="10390109at2759"/>
<accession>A0A8K0NHZ7</accession>
<name>A0A8K0NHZ7_9HYPO</name>
<keyword evidence="3" id="KW-1185">Reference proteome</keyword>
<dbReference type="Proteomes" id="UP000811619">
    <property type="component" value="Unassembled WGS sequence"/>
</dbReference>
<sequence length="81" mass="8698">MQYTALLLAAATAVSAAALEPRLIFKAWCGTPIAPSPDCSGSTTYCCSRTEGGYFRFQRTLFITYKVPCSAENKSGLVYCG</sequence>
<gene>
    <name evidence="2" type="ORF">E4U42_003256</name>
</gene>
<proteinExistence type="predicted"/>
<keyword evidence="1" id="KW-0732">Signal</keyword>
<evidence type="ECO:0000313" key="2">
    <source>
        <dbReference type="EMBL" id="KAG5926500.1"/>
    </source>
</evidence>
<evidence type="ECO:0000313" key="3">
    <source>
        <dbReference type="Proteomes" id="UP000811619"/>
    </source>
</evidence>
<evidence type="ECO:0000256" key="1">
    <source>
        <dbReference type="SAM" id="SignalP"/>
    </source>
</evidence>
<protein>
    <submittedName>
        <fullName evidence="2">Uncharacterized protein</fullName>
    </submittedName>
</protein>
<feature type="signal peptide" evidence="1">
    <location>
        <begin position="1"/>
        <end position="18"/>
    </location>
</feature>
<dbReference type="AlphaFoldDB" id="A0A8K0NHZ7"/>
<comment type="caution">
    <text evidence="2">The sequence shown here is derived from an EMBL/GenBank/DDBJ whole genome shotgun (WGS) entry which is preliminary data.</text>
</comment>